<feature type="compositionally biased region" description="Basic residues" evidence="1">
    <location>
        <begin position="69"/>
        <end position="78"/>
    </location>
</feature>
<evidence type="ECO:0000313" key="2">
    <source>
        <dbReference type="EMBL" id="KAF4094522.1"/>
    </source>
</evidence>
<dbReference type="Proteomes" id="UP000579812">
    <property type="component" value="Unassembled WGS sequence"/>
</dbReference>
<comment type="caution">
    <text evidence="2">The sequence shown here is derived from an EMBL/GenBank/DDBJ whole genome shotgun (WGS) entry which is preliminary data.</text>
</comment>
<feature type="compositionally biased region" description="Basic and acidic residues" evidence="1">
    <location>
        <begin position="85"/>
        <end position="101"/>
    </location>
</feature>
<sequence>MSWRKGARRPVARQQKAAVTRIAAATRQSANHYAIKHEVLTTIDHGVPLARLQTGPAACLSGAEGRTSVRGRAKKHGHFSSACRRAGEQRGRQDSNLRRGDPNGFLVHRLNHSARDYRDLPSSALFSCNTGAWRTCT</sequence>
<evidence type="ECO:0000313" key="3">
    <source>
        <dbReference type="Proteomes" id="UP000579812"/>
    </source>
</evidence>
<name>A0A7J6BLF0_9TELE</name>
<feature type="region of interest" description="Disordered" evidence="1">
    <location>
        <begin position="69"/>
        <end position="102"/>
    </location>
</feature>
<gene>
    <name evidence="2" type="ORF">G5714_024561</name>
</gene>
<dbReference type="AlphaFoldDB" id="A0A7J6BLF0"/>
<evidence type="ECO:0000256" key="1">
    <source>
        <dbReference type="SAM" id="MobiDB-lite"/>
    </source>
</evidence>
<proteinExistence type="predicted"/>
<organism evidence="2 3">
    <name type="scientific">Onychostoma macrolepis</name>
    <dbReference type="NCBI Taxonomy" id="369639"/>
    <lineage>
        <taxon>Eukaryota</taxon>
        <taxon>Metazoa</taxon>
        <taxon>Chordata</taxon>
        <taxon>Craniata</taxon>
        <taxon>Vertebrata</taxon>
        <taxon>Euteleostomi</taxon>
        <taxon>Actinopterygii</taxon>
        <taxon>Neopterygii</taxon>
        <taxon>Teleostei</taxon>
        <taxon>Ostariophysi</taxon>
        <taxon>Cypriniformes</taxon>
        <taxon>Cyprinidae</taxon>
        <taxon>Acrossocheilinae</taxon>
        <taxon>Onychostoma</taxon>
    </lineage>
</organism>
<reference evidence="2 3" key="1">
    <citation type="submission" date="2020-04" db="EMBL/GenBank/DDBJ databases">
        <title>Chromosome-level genome assembly of a cyprinid fish Onychostoma macrolepis by integration of Nanopore Sequencing, Bionano and Hi-C technology.</title>
        <authorList>
            <person name="Wang D."/>
        </authorList>
    </citation>
    <scope>NUCLEOTIDE SEQUENCE [LARGE SCALE GENOMIC DNA]</scope>
    <source>
        <strain evidence="2">SWU-2019</strain>
        <tissue evidence="2">Muscle</tissue>
    </source>
</reference>
<keyword evidence="3" id="KW-1185">Reference proteome</keyword>
<accession>A0A7J6BLF0</accession>
<dbReference type="EMBL" id="JAAMOB010000139">
    <property type="protein sequence ID" value="KAF4094522.1"/>
    <property type="molecule type" value="Genomic_DNA"/>
</dbReference>
<protein>
    <submittedName>
        <fullName evidence="2">Uncharacterized protein</fullName>
    </submittedName>
</protein>